<dbReference type="GO" id="GO:0005634">
    <property type="term" value="C:nucleus"/>
    <property type="evidence" value="ECO:0007669"/>
    <property type="project" value="TreeGrafter"/>
</dbReference>
<dbReference type="Gene3D" id="3.90.79.10">
    <property type="entry name" value="Nucleoside Triphosphate Pyrophosphohydrolase"/>
    <property type="match status" value="1"/>
</dbReference>
<dbReference type="GO" id="GO:0035485">
    <property type="term" value="F:adenine/guanine mispair binding"/>
    <property type="evidence" value="ECO:0007669"/>
    <property type="project" value="TreeGrafter"/>
</dbReference>
<comment type="similarity">
    <text evidence="3">Belongs to the Nth/MutY family.</text>
</comment>
<keyword evidence="12" id="KW-0234">DNA repair</keyword>
<comment type="catalytic activity">
    <reaction evidence="1">
        <text>Hydrolyzes free adenine bases from 7,8-dihydro-8-oxoguanine:adenine mismatched double-stranded DNA, leaving an apurinic site.</text>
        <dbReference type="EC" id="3.2.2.31"/>
    </reaction>
</comment>
<accession>A0A369K9C7</accession>
<comment type="cofactor">
    <cofactor evidence="2">
        <name>[4Fe-4S] cluster</name>
        <dbReference type="ChEBI" id="CHEBI:49883"/>
    </cofactor>
</comment>
<evidence type="ECO:0000256" key="7">
    <source>
        <dbReference type="ARBA" id="ARBA00022723"/>
    </source>
</evidence>
<dbReference type="InterPro" id="IPR003265">
    <property type="entry name" value="HhH-GPD_domain"/>
</dbReference>
<keyword evidence="7" id="KW-0479">Metal-binding</keyword>
<gene>
    <name evidence="16" type="primary">Mutyh</name>
    <name evidence="16" type="ORF">Hypma_007184</name>
</gene>
<evidence type="ECO:0000313" key="17">
    <source>
        <dbReference type="Proteomes" id="UP000076154"/>
    </source>
</evidence>
<dbReference type="GO" id="GO:0051539">
    <property type="term" value="F:4 iron, 4 sulfur cluster binding"/>
    <property type="evidence" value="ECO:0007669"/>
    <property type="project" value="UniProtKB-KW"/>
</dbReference>
<dbReference type="SMART" id="SM00478">
    <property type="entry name" value="ENDO3c"/>
    <property type="match status" value="1"/>
</dbReference>
<evidence type="ECO:0000256" key="13">
    <source>
        <dbReference type="ARBA" id="ARBA00023295"/>
    </source>
</evidence>
<name>A0A369K9C7_HYPMA</name>
<dbReference type="GO" id="GO:0032357">
    <property type="term" value="F:oxidized purine DNA binding"/>
    <property type="evidence" value="ECO:0007669"/>
    <property type="project" value="TreeGrafter"/>
</dbReference>
<protein>
    <recommendedName>
        <fullName evidence="5">Adenine DNA glycosylase</fullName>
        <ecNumber evidence="4">3.2.2.31</ecNumber>
    </recommendedName>
</protein>
<dbReference type="SMART" id="SM00525">
    <property type="entry name" value="FES"/>
    <property type="match status" value="1"/>
</dbReference>
<dbReference type="AlphaFoldDB" id="A0A369K9C7"/>
<keyword evidence="8" id="KW-0227">DNA damage</keyword>
<evidence type="ECO:0000256" key="10">
    <source>
        <dbReference type="ARBA" id="ARBA00023004"/>
    </source>
</evidence>
<keyword evidence="11" id="KW-0411">Iron-sulfur</keyword>
<dbReference type="GO" id="GO:0006298">
    <property type="term" value="P:mismatch repair"/>
    <property type="evidence" value="ECO:0007669"/>
    <property type="project" value="TreeGrafter"/>
</dbReference>
<dbReference type="PROSITE" id="PS01155">
    <property type="entry name" value="ENDONUCLEASE_III_2"/>
    <property type="match status" value="1"/>
</dbReference>
<dbReference type="GO" id="GO:0046872">
    <property type="term" value="F:metal ion binding"/>
    <property type="evidence" value="ECO:0007669"/>
    <property type="project" value="UniProtKB-KW"/>
</dbReference>
<dbReference type="PANTHER" id="PTHR42944">
    <property type="entry name" value="ADENINE DNA GLYCOSYLASE"/>
    <property type="match status" value="1"/>
</dbReference>
<dbReference type="OrthoDB" id="10248838at2759"/>
<dbReference type="Pfam" id="PF00730">
    <property type="entry name" value="HhH-GPD"/>
    <property type="match status" value="1"/>
</dbReference>
<dbReference type="PANTHER" id="PTHR42944:SF1">
    <property type="entry name" value="ADENINE DNA GLYCOSYLASE"/>
    <property type="match status" value="1"/>
</dbReference>
<evidence type="ECO:0000256" key="9">
    <source>
        <dbReference type="ARBA" id="ARBA00022801"/>
    </source>
</evidence>
<dbReference type="Proteomes" id="UP000076154">
    <property type="component" value="Unassembled WGS sequence"/>
</dbReference>
<evidence type="ECO:0000313" key="16">
    <source>
        <dbReference type="EMBL" id="RDB30528.1"/>
    </source>
</evidence>
<feature type="domain" description="HhH-GPD" evidence="15">
    <location>
        <begin position="135"/>
        <end position="308"/>
    </location>
</feature>
<evidence type="ECO:0000256" key="14">
    <source>
        <dbReference type="SAM" id="MobiDB-lite"/>
    </source>
</evidence>
<dbReference type="SUPFAM" id="SSF48150">
    <property type="entry name" value="DNA-glycosylase"/>
    <property type="match status" value="1"/>
</dbReference>
<keyword evidence="10" id="KW-0408">Iron</keyword>
<dbReference type="EMBL" id="LUEZ02000005">
    <property type="protein sequence ID" value="RDB30528.1"/>
    <property type="molecule type" value="Genomic_DNA"/>
</dbReference>
<dbReference type="EC" id="3.2.2.31" evidence="4"/>
<comment type="caution">
    <text evidence="16">The sequence shown here is derived from an EMBL/GenBank/DDBJ whole genome shotgun (WGS) entry which is preliminary data.</text>
</comment>
<dbReference type="FunFam" id="1.10.340.30:FF:000002">
    <property type="entry name" value="Adenine DNA glycosylase"/>
    <property type="match status" value="1"/>
</dbReference>
<dbReference type="InParanoid" id="A0A369K9C7"/>
<reference evidence="16" key="1">
    <citation type="submission" date="2018-04" db="EMBL/GenBank/DDBJ databases">
        <title>Whole genome sequencing of Hypsizygus marmoreus.</title>
        <authorList>
            <person name="Choi I.-G."/>
            <person name="Min B."/>
            <person name="Kim J.-G."/>
            <person name="Kim S."/>
            <person name="Oh Y.-L."/>
            <person name="Kong W.-S."/>
            <person name="Park H."/>
            <person name="Jeong J."/>
            <person name="Song E.-S."/>
        </authorList>
    </citation>
    <scope>NUCLEOTIDE SEQUENCE [LARGE SCALE GENOMIC DNA]</scope>
    <source>
        <strain evidence="16">51987-8</strain>
    </source>
</reference>
<organism evidence="16 17">
    <name type="scientific">Hypsizygus marmoreus</name>
    <name type="common">White beech mushroom</name>
    <name type="synonym">Agaricus marmoreus</name>
    <dbReference type="NCBI Taxonomy" id="39966"/>
    <lineage>
        <taxon>Eukaryota</taxon>
        <taxon>Fungi</taxon>
        <taxon>Dikarya</taxon>
        <taxon>Basidiomycota</taxon>
        <taxon>Agaricomycotina</taxon>
        <taxon>Agaricomycetes</taxon>
        <taxon>Agaricomycetidae</taxon>
        <taxon>Agaricales</taxon>
        <taxon>Tricholomatineae</taxon>
        <taxon>Lyophyllaceae</taxon>
        <taxon>Hypsizygus</taxon>
    </lineage>
</organism>
<evidence type="ECO:0000256" key="3">
    <source>
        <dbReference type="ARBA" id="ARBA00008343"/>
    </source>
</evidence>
<evidence type="ECO:0000259" key="15">
    <source>
        <dbReference type="SMART" id="SM00478"/>
    </source>
</evidence>
<dbReference type="InterPro" id="IPR023170">
    <property type="entry name" value="HhH_base_excis_C"/>
</dbReference>
<evidence type="ECO:0000256" key="8">
    <source>
        <dbReference type="ARBA" id="ARBA00022763"/>
    </source>
</evidence>
<dbReference type="InterPro" id="IPR003651">
    <property type="entry name" value="Endonuclease3_FeS-loop_motif"/>
</dbReference>
<sequence length="567" mass="62578">MMGPKRRRLAPSSPRIKRKDVSDCEDSGDQAYTSSYKETSLKRKSQKQNKRRHKSKPDDDTLNPRTKSGLTRDNILHSKSAHLIQSPGVVRAALLRWYAGVHGSRGMPWRKSYDPSLGLEDRAQRAYEVWVSEIMLQQTQVATVIPYYTRWMENFPTIRDLAATNIDQVNALWKGLGYYSRASRLLAGAQKAVAQYGGRLPDNAKDMEANIPGIGRYSAGAISSIAYGERVPVVDGNVHRLLSRFLALHAPPKAKATLDILWDAAAAMVELEKSPVDCSTANSSETTPIERTQYAGDINQALIELGSTICKVRDPGCHLCPLRPWCRAYAEASPGLSKRTDAIPDIEDGCSLCEPLDGLFDVTAYPMKIDRKKPREEMDIVNVIEWSSSTRPDDRWFLMVRRPEGGLLAGLYEFPTSTNVSKATSCAAQTKFPHTLLSGLLAPTVLPYNKGQQTISTSLECLQIKSITAVGDVVHVFSHIKKTYRPQWVVLAGGETPPALKCGNDEPSGIPKLNLIDGGDDGSSTSLRPRGAMWVQLKEVANTNMGTGVVKVWNLTKELWERDVGGT</sequence>
<evidence type="ECO:0000256" key="1">
    <source>
        <dbReference type="ARBA" id="ARBA00000843"/>
    </source>
</evidence>
<keyword evidence="13" id="KW-0326">Glycosidase</keyword>
<feature type="region of interest" description="Disordered" evidence="14">
    <location>
        <begin position="1"/>
        <end position="73"/>
    </location>
</feature>
<dbReference type="Gene3D" id="1.10.340.30">
    <property type="entry name" value="Hypothetical protein, domain 2"/>
    <property type="match status" value="1"/>
</dbReference>
<keyword evidence="9" id="KW-0378">Hydrolase</keyword>
<dbReference type="GO" id="GO:0000701">
    <property type="term" value="F:purine-specific mismatch base pair DNA N-glycosylase activity"/>
    <property type="evidence" value="ECO:0007669"/>
    <property type="project" value="UniProtKB-EC"/>
</dbReference>
<dbReference type="SUPFAM" id="SSF55811">
    <property type="entry name" value="Nudix"/>
    <property type="match status" value="1"/>
</dbReference>
<evidence type="ECO:0000256" key="2">
    <source>
        <dbReference type="ARBA" id="ARBA00001966"/>
    </source>
</evidence>
<proteinExistence type="inferred from homology"/>
<keyword evidence="6" id="KW-0004">4Fe-4S</keyword>
<dbReference type="CDD" id="cd00056">
    <property type="entry name" value="ENDO3c"/>
    <property type="match status" value="1"/>
</dbReference>
<feature type="compositionally biased region" description="Basic residues" evidence="14">
    <location>
        <begin position="42"/>
        <end position="55"/>
    </location>
</feature>
<evidence type="ECO:0000256" key="4">
    <source>
        <dbReference type="ARBA" id="ARBA00012045"/>
    </source>
</evidence>
<dbReference type="GO" id="GO:0034039">
    <property type="term" value="F:8-oxo-7,8-dihydroguanine DNA N-glycosylase activity"/>
    <property type="evidence" value="ECO:0007669"/>
    <property type="project" value="TreeGrafter"/>
</dbReference>
<keyword evidence="17" id="KW-1185">Reference proteome</keyword>
<dbReference type="Gene3D" id="1.10.1670.10">
    <property type="entry name" value="Helix-hairpin-Helix base-excision DNA repair enzymes (C-terminal)"/>
    <property type="match status" value="1"/>
</dbReference>
<evidence type="ECO:0000256" key="11">
    <source>
        <dbReference type="ARBA" id="ARBA00023014"/>
    </source>
</evidence>
<dbReference type="InterPro" id="IPR004036">
    <property type="entry name" value="Endonuclease-III-like_CS2"/>
</dbReference>
<dbReference type="GO" id="GO:0006285">
    <property type="term" value="P:base-excision repair, AP site formation"/>
    <property type="evidence" value="ECO:0007669"/>
    <property type="project" value="UniProtKB-ARBA"/>
</dbReference>
<dbReference type="InterPro" id="IPR011257">
    <property type="entry name" value="DNA_glycosylase"/>
</dbReference>
<dbReference type="FunCoup" id="A0A369K9C7">
    <property type="interactions" value="257"/>
</dbReference>
<evidence type="ECO:0000256" key="6">
    <source>
        <dbReference type="ARBA" id="ARBA00022485"/>
    </source>
</evidence>
<dbReference type="InterPro" id="IPR044298">
    <property type="entry name" value="MIG/MutY"/>
</dbReference>
<dbReference type="InterPro" id="IPR015797">
    <property type="entry name" value="NUDIX_hydrolase-like_dom_sf"/>
</dbReference>
<evidence type="ECO:0000256" key="12">
    <source>
        <dbReference type="ARBA" id="ARBA00023204"/>
    </source>
</evidence>
<evidence type="ECO:0000256" key="5">
    <source>
        <dbReference type="ARBA" id="ARBA00022023"/>
    </source>
</evidence>
<dbReference type="STRING" id="39966.A0A369K9C7"/>